<sequence length="88" mass="9975">MYTNPEHLDPKALSVRRDRPDRKAPQALLANQARPDNLAKRAFVQNIVPSTAACYLRTARSDERSIVEDEVTKCPTDKRPTKRKTTKG</sequence>
<dbReference type="AlphaFoldDB" id="A0A183BK76"/>
<organism evidence="2 3">
    <name type="scientific">Globodera pallida</name>
    <name type="common">Potato cyst nematode worm</name>
    <name type="synonym">Heterodera pallida</name>
    <dbReference type="NCBI Taxonomy" id="36090"/>
    <lineage>
        <taxon>Eukaryota</taxon>
        <taxon>Metazoa</taxon>
        <taxon>Ecdysozoa</taxon>
        <taxon>Nematoda</taxon>
        <taxon>Chromadorea</taxon>
        <taxon>Rhabditida</taxon>
        <taxon>Tylenchina</taxon>
        <taxon>Tylenchomorpha</taxon>
        <taxon>Tylenchoidea</taxon>
        <taxon>Heteroderidae</taxon>
        <taxon>Heteroderinae</taxon>
        <taxon>Globodera</taxon>
    </lineage>
</organism>
<protein>
    <submittedName>
        <fullName evidence="3">Transposase</fullName>
    </submittedName>
</protein>
<dbReference type="WBParaSite" id="GPLIN_000100600">
    <property type="protein sequence ID" value="GPLIN_000100600"/>
    <property type="gene ID" value="GPLIN_000100600"/>
</dbReference>
<keyword evidence="2" id="KW-1185">Reference proteome</keyword>
<evidence type="ECO:0000313" key="2">
    <source>
        <dbReference type="Proteomes" id="UP000050741"/>
    </source>
</evidence>
<proteinExistence type="predicted"/>
<evidence type="ECO:0000256" key="1">
    <source>
        <dbReference type="SAM" id="MobiDB-lite"/>
    </source>
</evidence>
<name>A0A183BK76_GLOPA</name>
<dbReference type="Proteomes" id="UP000050741">
    <property type="component" value="Unassembled WGS sequence"/>
</dbReference>
<accession>A0A183BK76</accession>
<feature type="region of interest" description="Disordered" evidence="1">
    <location>
        <begin position="1"/>
        <end position="24"/>
    </location>
</feature>
<evidence type="ECO:0000313" key="3">
    <source>
        <dbReference type="WBParaSite" id="GPLIN_000100600"/>
    </source>
</evidence>
<reference evidence="3" key="2">
    <citation type="submission" date="2016-06" db="UniProtKB">
        <authorList>
            <consortium name="WormBaseParasite"/>
        </authorList>
    </citation>
    <scope>IDENTIFICATION</scope>
</reference>
<reference evidence="2" key="1">
    <citation type="submission" date="2014-05" db="EMBL/GenBank/DDBJ databases">
        <title>The genome and life-stage specific transcriptomes of Globodera pallida elucidate key aspects of plant parasitism by a cyst nematode.</title>
        <authorList>
            <person name="Cotton J.A."/>
            <person name="Lilley C.J."/>
            <person name="Jones L.M."/>
            <person name="Kikuchi T."/>
            <person name="Reid A.J."/>
            <person name="Thorpe P."/>
            <person name="Tsai I.J."/>
            <person name="Beasley H."/>
            <person name="Blok V."/>
            <person name="Cock P.J.A."/>
            <person name="Van den Akker S.E."/>
            <person name="Holroyd N."/>
            <person name="Hunt M."/>
            <person name="Mantelin S."/>
            <person name="Naghra H."/>
            <person name="Pain A."/>
            <person name="Palomares-Rius J.E."/>
            <person name="Zarowiecki M."/>
            <person name="Berriman M."/>
            <person name="Jones J.T."/>
            <person name="Urwin P.E."/>
        </authorList>
    </citation>
    <scope>NUCLEOTIDE SEQUENCE [LARGE SCALE GENOMIC DNA]</scope>
    <source>
        <strain evidence="2">Lindley</strain>
    </source>
</reference>